<proteinExistence type="inferred from homology"/>
<name>A0A1I2EH38_9BACT</name>
<dbReference type="NCBIfam" id="NF040815">
    <property type="entry name" value="recomb_XerA_Arch"/>
    <property type="match status" value="1"/>
</dbReference>
<reference evidence="8 9" key="1">
    <citation type="submission" date="2016-10" db="EMBL/GenBank/DDBJ databases">
        <authorList>
            <person name="de Groot N.N."/>
        </authorList>
    </citation>
    <scope>NUCLEOTIDE SEQUENCE [LARGE SCALE GENOMIC DNA]</scope>
    <source>
        <strain evidence="8 9">DSM 19012</strain>
    </source>
</reference>
<evidence type="ECO:0000256" key="5">
    <source>
        <dbReference type="PROSITE-ProRule" id="PRU01248"/>
    </source>
</evidence>
<dbReference type="InterPro" id="IPR050090">
    <property type="entry name" value="Tyrosine_recombinase_XerCD"/>
</dbReference>
<dbReference type="Pfam" id="PF00589">
    <property type="entry name" value="Phage_integrase"/>
    <property type="match status" value="1"/>
</dbReference>
<dbReference type="PROSITE" id="PS51900">
    <property type="entry name" value="CB"/>
    <property type="match status" value="1"/>
</dbReference>
<gene>
    <name evidence="8" type="ORF">SAMN05444380_12267</name>
</gene>
<dbReference type="AlphaFoldDB" id="A0A1I2EH38"/>
<sequence length="283" mass="33076">MQHSGKQNILEDFTKLMKIKRYAPSSIRSYKNAISLFLDAFPDKNPENISIREIEEFLYRKIKQDNISASYQKTLVGAIQFLYNNMWRKNFQLKHLYPDRREYKLPVVLSKEEVQKIIQSCNNIKHKSILATIYGGGLRLSECLNLTIKDIDSQRMLIKITQSKGNKDRYVPLSKKLLQLLRDYWKVYKTKHYLFEGQSGEKYSSRSVQNIFKNALKKSGIQKDATVHSLRHSYATHLLESGTDIRIIQVLLGHKNLKTTQIYTQVSRSIIQKLPIPLDDMHI</sequence>
<dbReference type="RefSeq" id="WP_010528540.1">
    <property type="nucleotide sequence ID" value="NZ_FONA01000022.1"/>
</dbReference>
<dbReference type="InterPro" id="IPR002104">
    <property type="entry name" value="Integrase_catalytic"/>
</dbReference>
<dbReference type="InterPro" id="IPR011010">
    <property type="entry name" value="DNA_brk_join_enz"/>
</dbReference>
<dbReference type="InterPro" id="IPR044068">
    <property type="entry name" value="CB"/>
</dbReference>
<evidence type="ECO:0000259" key="6">
    <source>
        <dbReference type="PROSITE" id="PS51898"/>
    </source>
</evidence>
<dbReference type="InParanoid" id="A0A1I2EH38"/>
<protein>
    <submittedName>
        <fullName evidence="8">Site-specific recombinase XerD</fullName>
    </submittedName>
</protein>
<dbReference type="InterPro" id="IPR010998">
    <property type="entry name" value="Integrase_recombinase_N"/>
</dbReference>
<evidence type="ECO:0000313" key="8">
    <source>
        <dbReference type="EMBL" id="SFE91761.1"/>
    </source>
</evidence>
<dbReference type="GO" id="GO:0006310">
    <property type="term" value="P:DNA recombination"/>
    <property type="evidence" value="ECO:0007669"/>
    <property type="project" value="UniProtKB-KW"/>
</dbReference>
<accession>A0A1I2EH38</accession>
<keyword evidence="9" id="KW-1185">Reference proteome</keyword>
<dbReference type="CDD" id="cd01193">
    <property type="entry name" value="INT_IntI_C"/>
    <property type="match status" value="1"/>
</dbReference>
<feature type="domain" description="Core-binding (CB)" evidence="7">
    <location>
        <begin position="4"/>
        <end position="83"/>
    </location>
</feature>
<dbReference type="PROSITE" id="PS51898">
    <property type="entry name" value="TYR_RECOMBINASE"/>
    <property type="match status" value="1"/>
</dbReference>
<keyword evidence="3 5" id="KW-0238">DNA-binding</keyword>
<keyword evidence="2" id="KW-0229">DNA integration</keyword>
<dbReference type="Proteomes" id="UP000181976">
    <property type="component" value="Unassembled WGS sequence"/>
</dbReference>
<dbReference type="SUPFAM" id="SSF56349">
    <property type="entry name" value="DNA breaking-rejoining enzymes"/>
    <property type="match status" value="1"/>
</dbReference>
<evidence type="ECO:0000256" key="3">
    <source>
        <dbReference type="ARBA" id="ARBA00023125"/>
    </source>
</evidence>
<dbReference type="PANTHER" id="PTHR30349:SF64">
    <property type="entry name" value="PROPHAGE INTEGRASE INTD-RELATED"/>
    <property type="match status" value="1"/>
</dbReference>
<dbReference type="InterPro" id="IPR013762">
    <property type="entry name" value="Integrase-like_cat_sf"/>
</dbReference>
<dbReference type="Gene3D" id="1.10.443.10">
    <property type="entry name" value="Intergrase catalytic core"/>
    <property type="match status" value="1"/>
</dbReference>
<organism evidence="8 9">
    <name type="scientific">Thermophagus xiamenensis</name>
    <dbReference type="NCBI Taxonomy" id="385682"/>
    <lineage>
        <taxon>Bacteria</taxon>
        <taxon>Pseudomonadati</taxon>
        <taxon>Bacteroidota</taxon>
        <taxon>Bacteroidia</taxon>
        <taxon>Marinilabiliales</taxon>
        <taxon>Marinilabiliaceae</taxon>
        <taxon>Thermophagus</taxon>
    </lineage>
</organism>
<feature type="domain" description="Tyr recombinase" evidence="6">
    <location>
        <begin position="104"/>
        <end position="276"/>
    </location>
</feature>
<dbReference type="GO" id="GO:0003677">
    <property type="term" value="F:DNA binding"/>
    <property type="evidence" value="ECO:0007669"/>
    <property type="project" value="UniProtKB-UniRule"/>
</dbReference>
<dbReference type="Pfam" id="PF13495">
    <property type="entry name" value="Phage_int_SAM_4"/>
    <property type="match status" value="1"/>
</dbReference>
<keyword evidence="4" id="KW-0233">DNA recombination</keyword>
<evidence type="ECO:0000256" key="1">
    <source>
        <dbReference type="ARBA" id="ARBA00008857"/>
    </source>
</evidence>
<dbReference type="STRING" id="385682.SAMN05444380_12267"/>
<dbReference type="PANTHER" id="PTHR30349">
    <property type="entry name" value="PHAGE INTEGRASE-RELATED"/>
    <property type="match status" value="1"/>
</dbReference>
<evidence type="ECO:0000313" key="9">
    <source>
        <dbReference type="Proteomes" id="UP000181976"/>
    </source>
</evidence>
<evidence type="ECO:0000256" key="4">
    <source>
        <dbReference type="ARBA" id="ARBA00023172"/>
    </source>
</evidence>
<dbReference type="eggNOG" id="COG4974">
    <property type="taxonomic scope" value="Bacteria"/>
</dbReference>
<dbReference type="GO" id="GO:0015074">
    <property type="term" value="P:DNA integration"/>
    <property type="evidence" value="ECO:0007669"/>
    <property type="project" value="UniProtKB-KW"/>
</dbReference>
<dbReference type="EMBL" id="FONA01000022">
    <property type="protein sequence ID" value="SFE91761.1"/>
    <property type="molecule type" value="Genomic_DNA"/>
</dbReference>
<dbReference type="InterPro" id="IPR004107">
    <property type="entry name" value="Integrase_SAM-like_N"/>
</dbReference>
<comment type="similarity">
    <text evidence="1">Belongs to the 'phage' integrase family.</text>
</comment>
<evidence type="ECO:0000256" key="2">
    <source>
        <dbReference type="ARBA" id="ARBA00022908"/>
    </source>
</evidence>
<dbReference type="Gene3D" id="1.10.150.130">
    <property type="match status" value="1"/>
</dbReference>
<evidence type="ECO:0000259" key="7">
    <source>
        <dbReference type="PROSITE" id="PS51900"/>
    </source>
</evidence>